<keyword evidence="6" id="KW-0378">Hydrolase</keyword>
<gene>
    <name evidence="10" type="ORF">IscW_ISCW020625</name>
</gene>
<reference evidence="10 12" key="1">
    <citation type="submission" date="2008-03" db="EMBL/GenBank/DDBJ databases">
        <title>Annotation of Ixodes scapularis.</title>
        <authorList>
            <consortium name="Ixodes scapularis Genome Project Consortium"/>
            <person name="Caler E."/>
            <person name="Hannick L.I."/>
            <person name="Bidwell S."/>
            <person name="Joardar V."/>
            <person name="Thiagarajan M."/>
            <person name="Amedeo P."/>
            <person name="Galinsky K.J."/>
            <person name="Schobel S."/>
            <person name="Inman J."/>
            <person name="Hostetler J."/>
            <person name="Miller J."/>
            <person name="Hammond M."/>
            <person name="Megy K."/>
            <person name="Lawson D."/>
            <person name="Kodira C."/>
            <person name="Sutton G."/>
            <person name="Meyer J."/>
            <person name="Hill C.A."/>
            <person name="Birren B."/>
            <person name="Nene V."/>
            <person name="Collins F."/>
            <person name="Alarcon-Chaidez F."/>
            <person name="Wikel S."/>
            <person name="Strausberg R."/>
        </authorList>
    </citation>
    <scope>NUCLEOTIDE SEQUENCE [LARGE SCALE GENOMIC DNA]</scope>
    <source>
        <strain evidence="12">Wikel</strain>
        <strain evidence="10">Wikel colony</strain>
    </source>
</reference>
<dbReference type="GO" id="GO:0006281">
    <property type="term" value="P:DNA repair"/>
    <property type="evidence" value="ECO:0007669"/>
    <property type="project" value="UniProtKB-KW"/>
</dbReference>
<dbReference type="EMBL" id="ABJB010280027">
    <property type="status" value="NOT_ANNOTATED_CDS"/>
    <property type="molecule type" value="Genomic_DNA"/>
</dbReference>
<dbReference type="VEuPathDB" id="VectorBase:ISCW020625"/>
<name>B7Q2M0_IXOSC</name>
<dbReference type="HOGENOM" id="CLU_1113690_0_0_1"/>
<keyword evidence="7" id="KW-0460">Magnesium</keyword>
<dbReference type="PANTHER" id="PTHR11081">
    <property type="entry name" value="FLAP ENDONUCLEASE FAMILY MEMBER"/>
    <property type="match status" value="1"/>
</dbReference>
<proteinExistence type="inferred from homology"/>
<dbReference type="GO" id="GO:0017108">
    <property type="term" value="F:5'-flap endonuclease activity"/>
    <property type="evidence" value="ECO:0007669"/>
    <property type="project" value="UniProtKB-ARBA"/>
</dbReference>
<dbReference type="EMBL" id="DS844967">
    <property type="protein sequence ID" value="EEC13092.1"/>
    <property type="molecule type" value="Genomic_DNA"/>
</dbReference>
<dbReference type="EnsemblMetazoa" id="ISCW020625-RA">
    <property type="protein sequence ID" value="ISCW020625-PA"/>
    <property type="gene ID" value="ISCW020625"/>
</dbReference>
<evidence type="ECO:0000256" key="6">
    <source>
        <dbReference type="ARBA" id="ARBA00022801"/>
    </source>
</evidence>
<reference evidence="11" key="2">
    <citation type="submission" date="2020-05" db="UniProtKB">
        <authorList>
            <consortium name="EnsemblMetazoa"/>
        </authorList>
    </citation>
    <scope>IDENTIFICATION</scope>
    <source>
        <strain evidence="11">wikel</strain>
    </source>
</reference>
<evidence type="ECO:0000256" key="4">
    <source>
        <dbReference type="ARBA" id="ARBA00022759"/>
    </source>
</evidence>
<dbReference type="PANTHER" id="PTHR11081:SF70">
    <property type="entry name" value="FLAP ENDONUCLEASE GEN HOMOLOG 1"/>
    <property type="match status" value="1"/>
</dbReference>
<keyword evidence="5" id="KW-0227">DNA damage</keyword>
<dbReference type="OrthoDB" id="2959108at2759"/>
<keyword evidence="2" id="KW-0540">Nuclease</keyword>
<organism>
    <name type="scientific">Ixodes scapularis</name>
    <name type="common">Black-legged tick</name>
    <name type="synonym">Deer tick</name>
    <dbReference type="NCBI Taxonomy" id="6945"/>
    <lineage>
        <taxon>Eukaryota</taxon>
        <taxon>Metazoa</taxon>
        <taxon>Ecdysozoa</taxon>
        <taxon>Arthropoda</taxon>
        <taxon>Chelicerata</taxon>
        <taxon>Arachnida</taxon>
        <taxon>Acari</taxon>
        <taxon>Parasitiformes</taxon>
        <taxon>Ixodida</taxon>
        <taxon>Ixodoidea</taxon>
        <taxon>Ixodidae</taxon>
        <taxon>Ixodinae</taxon>
        <taxon>Ixodes</taxon>
    </lineage>
</organism>
<evidence type="ECO:0000256" key="8">
    <source>
        <dbReference type="ARBA" id="ARBA00023204"/>
    </source>
</evidence>
<keyword evidence="12" id="KW-1185">Reference proteome</keyword>
<evidence type="ECO:0000313" key="12">
    <source>
        <dbReference type="Proteomes" id="UP000001555"/>
    </source>
</evidence>
<evidence type="ECO:0000256" key="9">
    <source>
        <dbReference type="ARBA" id="ARBA00038112"/>
    </source>
</evidence>
<dbReference type="Gene3D" id="1.10.150.20">
    <property type="entry name" value="5' to 3' exonuclease, C-terminal subdomain"/>
    <property type="match status" value="1"/>
</dbReference>
<dbReference type="InterPro" id="IPR008918">
    <property type="entry name" value="HhH2"/>
</dbReference>
<evidence type="ECO:0000256" key="5">
    <source>
        <dbReference type="ARBA" id="ARBA00022763"/>
    </source>
</evidence>
<dbReference type="GO" id="GO:0008821">
    <property type="term" value="F:crossover junction DNA endonuclease activity"/>
    <property type="evidence" value="ECO:0007669"/>
    <property type="project" value="UniProtKB-ARBA"/>
</dbReference>
<keyword evidence="4 10" id="KW-0255">Endonuclease</keyword>
<evidence type="ECO:0000256" key="1">
    <source>
        <dbReference type="ARBA" id="ARBA00001946"/>
    </source>
</evidence>
<dbReference type="InterPro" id="IPR036279">
    <property type="entry name" value="5-3_exonuclease_C_sf"/>
</dbReference>
<dbReference type="SUPFAM" id="SSF47807">
    <property type="entry name" value="5' to 3' exonuclease, C-terminal subdomain"/>
    <property type="match status" value="1"/>
</dbReference>
<dbReference type="GO" id="GO:0000400">
    <property type="term" value="F:four-way junction DNA binding"/>
    <property type="evidence" value="ECO:0007669"/>
    <property type="project" value="UniProtKB-ARBA"/>
</dbReference>
<evidence type="ECO:0000256" key="3">
    <source>
        <dbReference type="ARBA" id="ARBA00022723"/>
    </source>
</evidence>
<dbReference type="Proteomes" id="UP000001555">
    <property type="component" value="Unassembled WGS sequence"/>
</dbReference>
<feature type="non-terminal residue" evidence="10">
    <location>
        <position position="250"/>
    </location>
</feature>
<sequence>MADIESKLGLNREKLIALAVLSGCDYFPGLQNVGKETALKFLHSLQHVNVIERLRSWFVDKKYETLERKVDAVVKKHSHCTHCQHLGTRSSHQTNGCEACGTKKACHLVQPESADCKCKWHEQWVIKQKWKVELELRKKAKEVKTFPPEDVIREFLNKNNKVERVDVTWTRPKASQFENLMSNTLRWKSQDSRDNLFPLLTCWHLRNKNDDTRDTVLMPIRIVKERVLQGADFFEVEWQAEDFKGTPPTT</sequence>
<evidence type="ECO:0000313" key="10">
    <source>
        <dbReference type="EMBL" id="EEC13092.1"/>
    </source>
</evidence>
<comment type="cofactor">
    <cofactor evidence="1">
        <name>Mg(2+)</name>
        <dbReference type="ChEBI" id="CHEBI:18420"/>
    </cofactor>
</comment>
<dbReference type="GO" id="GO:0046872">
    <property type="term" value="F:metal ion binding"/>
    <property type="evidence" value="ECO:0007669"/>
    <property type="project" value="UniProtKB-KW"/>
</dbReference>
<dbReference type="VEuPathDB" id="VectorBase:ISCP_038382"/>
<keyword evidence="8" id="KW-0234">DNA repair</keyword>
<comment type="similarity">
    <text evidence="9">Belongs to the XPG/RAD2 endonuclease family. GEN subfamily.</text>
</comment>
<evidence type="ECO:0000256" key="2">
    <source>
        <dbReference type="ARBA" id="ARBA00022722"/>
    </source>
</evidence>
<dbReference type="STRING" id="6945.B7Q2M0"/>
<dbReference type="VEuPathDB" id="VectorBase:ISCI020625"/>
<evidence type="ECO:0000313" key="11">
    <source>
        <dbReference type="EnsemblMetazoa" id="ISCW020625-PA"/>
    </source>
</evidence>
<accession>B7Q2M0</accession>
<dbReference type="InterPro" id="IPR006084">
    <property type="entry name" value="XPG/Rad2"/>
</dbReference>
<dbReference type="AlphaFoldDB" id="B7Q2M0"/>
<dbReference type="PaxDb" id="6945-B7Q2M0"/>
<dbReference type="SMART" id="SM00279">
    <property type="entry name" value="HhH2"/>
    <property type="match status" value="1"/>
</dbReference>
<keyword evidence="3" id="KW-0479">Metal-binding</keyword>
<dbReference type="FunFam" id="1.10.150.20:FF:000030">
    <property type="entry name" value="Flap endonuclease GEN-like 1"/>
    <property type="match status" value="1"/>
</dbReference>
<protein>
    <submittedName>
        <fullName evidence="10 11">Xp-G/rad2 DNA repair endonuclease, putative</fullName>
    </submittedName>
</protein>
<evidence type="ECO:0000256" key="7">
    <source>
        <dbReference type="ARBA" id="ARBA00022842"/>
    </source>
</evidence>